<keyword evidence="11 12" id="KW-0407">Ion channel</keyword>
<evidence type="ECO:0000256" key="7">
    <source>
        <dbReference type="ARBA" id="ARBA00022949"/>
    </source>
</evidence>
<comment type="caution">
    <text evidence="14">The sequence shown here is derived from an EMBL/GenBank/DDBJ whole genome shotgun (WGS) entry which is preliminary data.</text>
</comment>
<evidence type="ECO:0000313" key="15">
    <source>
        <dbReference type="Proteomes" id="UP000659654"/>
    </source>
</evidence>
<reference evidence="14" key="1">
    <citation type="submission" date="2020-09" db="EMBL/GenBank/DDBJ databases">
        <authorList>
            <person name="Kikuchi T."/>
        </authorList>
    </citation>
    <scope>NUCLEOTIDE SEQUENCE</scope>
    <source>
        <strain evidence="14">Ka4C1</strain>
    </source>
</reference>
<keyword evidence="8 12" id="KW-1133">Transmembrane helix</keyword>
<keyword evidence="5 12" id="KW-0812">Transmembrane</keyword>
<evidence type="ECO:0000256" key="10">
    <source>
        <dbReference type="ARBA" id="ARBA00023136"/>
    </source>
</evidence>
<keyword evidence="4" id="KW-1003">Cell membrane</keyword>
<evidence type="ECO:0000256" key="4">
    <source>
        <dbReference type="ARBA" id="ARBA00022475"/>
    </source>
</evidence>
<keyword evidence="10 12" id="KW-0472">Membrane</keyword>
<keyword evidence="6" id="KW-0303">Gap junction</keyword>
<evidence type="ECO:0000256" key="1">
    <source>
        <dbReference type="ARBA" id="ARBA00004610"/>
    </source>
</evidence>
<feature type="compositionally biased region" description="Low complexity" evidence="13">
    <location>
        <begin position="459"/>
        <end position="472"/>
    </location>
</feature>
<dbReference type="InterPro" id="IPR000990">
    <property type="entry name" value="Innexin"/>
</dbReference>
<feature type="transmembrane region" description="Helical" evidence="12">
    <location>
        <begin position="288"/>
        <end position="313"/>
    </location>
</feature>
<feature type="compositionally biased region" description="Basic and acidic residues" evidence="13">
    <location>
        <begin position="554"/>
        <end position="565"/>
    </location>
</feature>
<dbReference type="PROSITE" id="PS51013">
    <property type="entry name" value="PANNEXIN"/>
    <property type="match status" value="1"/>
</dbReference>
<evidence type="ECO:0000256" key="13">
    <source>
        <dbReference type="SAM" id="MobiDB-lite"/>
    </source>
</evidence>
<keyword evidence="9 12" id="KW-0406">Ion transport</keyword>
<gene>
    <name evidence="12" type="primary">inx</name>
    <name evidence="14" type="ORF">BXYJ_LOCUS10771</name>
</gene>
<keyword evidence="7" id="KW-0965">Cell junction</keyword>
<sequence>MVLTTVLSMLRYVGTSDDRDFVDRINSFFTTNILIALSVLVSFKQFGGKPLECLTPDIFSGSWEEYAENFCWAQDTYSVLMHEIVDGMPKNERQQRKISYYQWVPFFLLIEAACFRLPSLLWKYMSGQSGIKIQEICKLSGDPNNIKPDIKRANIRSLAVHLEGALRFHRRLHKKQLRPHQLLRMFNLPYSACYVTITYLITKFCYLFNVVVQLFLMNKFLETDKYQFYGFGAILDLLRGKTWETSGVFPRISLCDFQVRVMGNIQEHTIQCVLVINIFNEKIFIFLWFWYVFLLVFTAGSFLYWLLVAFFPWPNIRFIKRHLEMSELDIDPDEKDKEVRRFVKKFLRIDGLFVLRMLTLHSGVIFGTEVIQELWTRHFRVELKRANSETRIVSPSKSGSVINSPTNQLRNRKFNDSKYPEYGSLRRNSSVTEQLIAPPPPPDYVLKELLRRNSVEQGPISSPSTQSTSPTIHAASPQPPEKNNNHDHGRLSPPKPHHHFPELPTSNSPIMEPIREVPEPKQVSLTVNPTGPATAAILRPYRRDDSPGQHLTRKSLEARPADPPRHPPTQFR</sequence>
<evidence type="ECO:0000256" key="8">
    <source>
        <dbReference type="ARBA" id="ARBA00022989"/>
    </source>
</evidence>
<dbReference type="EMBL" id="CAJFDI010000005">
    <property type="protein sequence ID" value="CAD5230006.1"/>
    <property type="molecule type" value="Genomic_DNA"/>
</dbReference>
<dbReference type="GO" id="GO:0034220">
    <property type="term" value="P:monoatomic ion transmembrane transport"/>
    <property type="evidence" value="ECO:0007669"/>
    <property type="project" value="UniProtKB-KW"/>
</dbReference>
<keyword evidence="3 12" id="KW-0813">Transport</keyword>
<keyword evidence="15" id="KW-1185">Reference proteome</keyword>
<evidence type="ECO:0000256" key="6">
    <source>
        <dbReference type="ARBA" id="ARBA00022868"/>
    </source>
</evidence>
<name>A0A7I8XKI6_BURXY</name>
<feature type="transmembrane region" description="Helical" evidence="12">
    <location>
        <begin position="188"/>
        <end position="216"/>
    </location>
</feature>
<evidence type="ECO:0000256" key="2">
    <source>
        <dbReference type="ARBA" id="ARBA00004651"/>
    </source>
</evidence>
<evidence type="ECO:0000256" key="3">
    <source>
        <dbReference type="ARBA" id="ARBA00022448"/>
    </source>
</evidence>
<evidence type="ECO:0000256" key="9">
    <source>
        <dbReference type="ARBA" id="ARBA00023065"/>
    </source>
</evidence>
<comment type="subcellular location">
    <subcellularLocation>
        <location evidence="1">Cell junction</location>
        <location evidence="1">Gap junction</location>
    </subcellularLocation>
    <subcellularLocation>
        <location evidence="2 12">Cell membrane</location>
        <topology evidence="2 12">Multi-pass membrane protein</topology>
    </subcellularLocation>
</comment>
<evidence type="ECO:0000256" key="11">
    <source>
        <dbReference type="ARBA" id="ARBA00023303"/>
    </source>
</evidence>
<dbReference type="Pfam" id="PF00876">
    <property type="entry name" value="Innexin"/>
    <property type="match status" value="1"/>
</dbReference>
<dbReference type="AlphaFoldDB" id="A0A7I8XKI6"/>
<evidence type="ECO:0000256" key="5">
    <source>
        <dbReference type="ARBA" id="ARBA00022692"/>
    </source>
</evidence>
<dbReference type="PRINTS" id="PR01262">
    <property type="entry name" value="INNEXIN"/>
</dbReference>
<dbReference type="OrthoDB" id="5867527at2759"/>
<comment type="similarity">
    <text evidence="12">Belongs to the pannexin family.</text>
</comment>
<dbReference type="PANTHER" id="PTHR11893">
    <property type="entry name" value="INNEXIN"/>
    <property type="match status" value="1"/>
</dbReference>
<organism evidence="14 15">
    <name type="scientific">Bursaphelenchus xylophilus</name>
    <name type="common">Pinewood nematode worm</name>
    <name type="synonym">Aphelenchoides xylophilus</name>
    <dbReference type="NCBI Taxonomy" id="6326"/>
    <lineage>
        <taxon>Eukaryota</taxon>
        <taxon>Metazoa</taxon>
        <taxon>Ecdysozoa</taxon>
        <taxon>Nematoda</taxon>
        <taxon>Chromadorea</taxon>
        <taxon>Rhabditida</taxon>
        <taxon>Tylenchina</taxon>
        <taxon>Tylenchomorpha</taxon>
        <taxon>Aphelenchoidea</taxon>
        <taxon>Aphelenchoididae</taxon>
        <taxon>Bursaphelenchus</taxon>
    </lineage>
</organism>
<comment type="function">
    <text evidence="12">Structural component of the gap junctions.</text>
</comment>
<comment type="caution">
    <text evidence="12">Lacks conserved residue(s) required for the propagation of feature annotation.</text>
</comment>
<evidence type="ECO:0000313" key="14">
    <source>
        <dbReference type="EMBL" id="CAD5230006.1"/>
    </source>
</evidence>
<feature type="compositionally biased region" description="Polar residues" evidence="13">
    <location>
        <begin position="394"/>
        <end position="409"/>
    </location>
</feature>
<dbReference type="GO" id="GO:0005886">
    <property type="term" value="C:plasma membrane"/>
    <property type="evidence" value="ECO:0007669"/>
    <property type="project" value="UniProtKB-SubCell"/>
</dbReference>
<dbReference type="GO" id="GO:0005243">
    <property type="term" value="F:gap junction channel activity"/>
    <property type="evidence" value="ECO:0007669"/>
    <property type="project" value="TreeGrafter"/>
</dbReference>
<accession>A0A7I8XKI6</accession>
<dbReference type="Proteomes" id="UP000659654">
    <property type="component" value="Unassembled WGS sequence"/>
</dbReference>
<dbReference type="Proteomes" id="UP000582659">
    <property type="component" value="Unassembled WGS sequence"/>
</dbReference>
<feature type="compositionally biased region" description="Basic and acidic residues" evidence="13">
    <location>
        <begin position="445"/>
        <end position="454"/>
    </location>
</feature>
<dbReference type="EMBL" id="CAJFCV020000005">
    <property type="protein sequence ID" value="CAG9120841.1"/>
    <property type="molecule type" value="Genomic_DNA"/>
</dbReference>
<evidence type="ECO:0000256" key="12">
    <source>
        <dbReference type="RuleBase" id="RU010713"/>
    </source>
</evidence>
<feature type="region of interest" description="Disordered" evidence="13">
    <location>
        <begin position="394"/>
        <end position="572"/>
    </location>
</feature>
<dbReference type="GO" id="GO:0005921">
    <property type="term" value="C:gap junction"/>
    <property type="evidence" value="ECO:0007669"/>
    <property type="project" value="UniProtKB-SubCell"/>
</dbReference>
<proteinExistence type="inferred from homology"/>
<dbReference type="PANTHER" id="PTHR11893:SF14">
    <property type="entry name" value="INNEXIN-10"/>
    <property type="match status" value="1"/>
</dbReference>
<protein>
    <recommendedName>
        <fullName evidence="12">Innexin</fullName>
    </recommendedName>
</protein>